<dbReference type="KEGG" id="rfo:REIFOR_02069"/>
<evidence type="ECO:0000313" key="3">
    <source>
        <dbReference type="Proteomes" id="UP000229757"/>
    </source>
</evidence>
<gene>
    <name evidence="2" type="ORF">REIFOR_02069</name>
</gene>
<evidence type="ECO:0000313" key="2">
    <source>
        <dbReference type="EMBL" id="ATX77204.1"/>
    </source>
</evidence>
<evidence type="ECO:0008006" key="4">
    <source>
        <dbReference type="Google" id="ProtNLM"/>
    </source>
</evidence>
<keyword evidence="1" id="KW-0812">Transmembrane</keyword>
<reference evidence="2 3" key="1">
    <citation type="journal article" date="2017" name="Environ. Microbiol.">
        <title>Genomic and physiological analyses of 'Reinekea forsetii' reveal a versatile opportunistic lifestyle during spring algae blooms.</title>
        <authorList>
            <person name="Avci B."/>
            <person name="Hahnke R.L."/>
            <person name="Chafee M."/>
            <person name="Fischer T."/>
            <person name="Gruber-Vodicka H."/>
            <person name="Tegetmeyer H.E."/>
            <person name="Harder J."/>
            <person name="Fuchs B.M."/>
            <person name="Amann R.I."/>
            <person name="Teeling H."/>
        </authorList>
    </citation>
    <scope>NUCLEOTIDE SEQUENCE [LARGE SCALE GENOMIC DNA]</scope>
    <source>
        <strain evidence="2 3">Hel1_31_D35</strain>
    </source>
</reference>
<sequence>MTERTQSTIRTLIHAVQTGSLMLLATLALTGCYVEVVPQVRPYMLITDHNSIDLRRYSTAFLVEAALIPFALGSASPAMLIDPDSVTTPQGRALNRALIERTSYAYLFDDRDCDAGGYTQTEAEADTTRYDDGYTFVDLNLNAQAKDCALRSGGQLHWVNSDLNYNLSGWYDDWAGAISSITARLDGQVQIETTDSLIQHRLVNVQLDNLTSTDFLLTGSSAVWLDDGFGQSDADLTTEAAVHWALGHSFPHQGQVRLQNNSSWVDLKFATTGLWRETSSGGSHFWLWSELGFQ</sequence>
<name>A0A2K8KVC7_9GAMM</name>
<feature type="transmembrane region" description="Helical" evidence="1">
    <location>
        <begin position="12"/>
        <end position="36"/>
    </location>
</feature>
<accession>A0A2K8KVC7</accession>
<proteinExistence type="predicted"/>
<dbReference type="RefSeq" id="WP_100257481.1">
    <property type="nucleotide sequence ID" value="NZ_CP011797.1"/>
</dbReference>
<organism evidence="2 3">
    <name type="scientific">Reinekea forsetii</name>
    <dbReference type="NCBI Taxonomy" id="1336806"/>
    <lineage>
        <taxon>Bacteria</taxon>
        <taxon>Pseudomonadati</taxon>
        <taxon>Pseudomonadota</taxon>
        <taxon>Gammaproteobacteria</taxon>
        <taxon>Oceanospirillales</taxon>
        <taxon>Saccharospirillaceae</taxon>
        <taxon>Reinekea</taxon>
    </lineage>
</organism>
<dbReference type="AlphaFoldDB" id="A0A2K8KVC7"/>
<protein>
    <recommendedName>
        <fullName evidence="4">Lipoprotein</fullName>
    </recommendedName>
</protein>
<dbReference type="Proteomes" id="UP000229757">
    <property type="component" value="Chromosome"/>
</dbReference>
<dbReference type="EMBL" id="CP011797">
    <property type="protein sequence ID" value="ATX77204.1"/>
    <property type="molecule type" value="Genomic_DNA"/>
</dbReference>
<keyword evidence="3" id="KW-1185">Reference proteome</keyword>
<dbReference type="PROSITE" id="PS51257">
    <property type="entry name" value="PROKAR_LIPOPROTEIN"/>
    <property type="match status" value="1"/>
</dbReference>
<keyword evidence="1" id="KW-1133">Transmembrane helix</keyword>
<evidence type="ECO:0000256" key="1">
    <source>
        <dbReference type="SAM" id="Phobius"/>
    </source>
</evidence>
<keyword evidence="1" id="KW-0472">Membrane</keyword>
<dbReference type="OrthoDB" id="6190822at2"/>